<dbReference type="EMBL" id="CAOQHR010000001">
    <property type="protein sequence ID" value="CAI6230134.1"/>
    <property type="molecule type" value="Genomic_DNA"/>
</dbReference>
<sequence>MAVIRINTTHVYQKVSFHIHEQSNSHARKVILRGDNHCLISGNLSQRICVSLLCEKGKRGEAEREIYMPSPRFALIQMRWKSSPRTQNSRVRAIPKRIPRYICI</sequence>
<comment type="caution">
    <text evidence="1">The sequence shown here is derived from an EMBL/GenBank/DDBJ whole genome shotgun (WGS) entry which is preliminary data.</text>
</comment>
<protein>
    <submittedName>
        <fullName evidence="1">Uncharacterized protein</fullName>
    </submittedName>
</protein>
<keyword evidence="2" id="KW-1185">Reference proteome</keyword>
<gene>
    <name evidence="1" type="ORF">PDIGIT_LOCUS182</name>
</gene>
<organism evidence="1 2">
    <name type="scientific">Periconia digitata</name>
    <dbReference type="NCBI Taxonomy" id="1303443"/>
    <lineage>
        <taxon>Eukaryota</taxon>
        <taxon>Fungi</taxon>
        <taxon>Dikarya</taxon>
        <taxon>Ascomycota</taxon>
        <taxon>Pezizomycotina</taxon>
        <taxon>Dothideomycetes</taxon>
        <taxon>Pleosporomycetidae</taxon>
        <taxon>Pleosporales</taxon>
        <taxon>Massarineae</taxon>
        <taxon>Periconiaceae</taxon>
        <taxon>Periconia</taxon>
    </lineage>
</organism>
<reference evidence="1" key="1">
    <citation type="submission" date="2023-01" db="EMBL/GenBank/DDBJ databases">
        <authorList>
            <person name="Van Ghelder C."/>
            <person name="Rancurel C."/>
        </authorList>
    </citation>
    <scope>NUCLEOTIDE SEQUENCE</scope>
    <source>
        <strain evidence="1">CNCM I-4278</strain>
    </source>
</reference>
<accession>A0A9W4XCX4</accession>
<proteinExistence type="predicted"/>
<dbReference type="AlphaFoldDB" id="A0A9W4XCX4"/>
<dbReference type="Proteomes" id="UP001152607">
    <property type="component" value="Unassembled WGS sequence"/>
</dbReference>
<evidence type="ECO:0000313" key="2">
    <source>
        <dbReference type="Proteomes" id="UP001152607"/>
    </source>
</evidence>
<name>A0A9W4XCX4_9PLEO</name>
<evidence type="ECO:0000313" key="1">
    <source>
        <dbReference type="EMBL" id="CAI6230134.1"/>
    </source>
</evidence>